<sequence>MNSFLIFARRIDIRMVSLDIPYFADVVVPINITMKNTIAIGRIEAADLNGASRHTLVSPVQHPYGLTLLDSYIYWTDWQTRSIHRADKGTGSNVILVRSNLPGLMDIQAVDRAQPLDWGHIAKIERANLDGSERKVLINTDLGWPNGLTLDYDTRRIYWVDAHLDRIESADLSGKLRQVLVSHVSHPFALTQQDRWIYWTDWQTKSIQRVDKYSGRNKETVLANVEGLMDIIVVSPQRQTGTNACGVNNGGCTHLCFARASDFVCACPDEPDGRPCSLVPGLLPPAPRATSVSERSPVLPNTLPTTLRSSTSRTRTSLEEVEGRCSEKDARLGLCTYSNKAVPAASGEGLHVSYVIGGLLSILLILVVIAALMLYR</sequence>
<dbReference type="EMBL" id="JAIQCJ010000544">
    <property type="protein sequence ID" value="KAJ8795897.1"/>
    <property type="molecule type" value="Genomic_DNA"/>
</dbReference>
<evidence type="ECO:0000256" key="8">
    <source>
        <dbReference type="SAM" id="Phobius"/>
    </source>
</evidence>
<evidence type="ECO:0000256" key="7">
    <source>
        <dbReference type="SAM" id="MobiDB-lite"/>
    </source>
</evidence>
<evidence type="ECO:0000256" key="5">
    <source>
        <dbReference type="ARBA" id="ARBA00023180"/>
    </source>
</evidence>
<evidence type="ECO:0000256" key="1">
    <source>
        <dbReference type="ARBA" id="ARBA00022536"/>
    </source>
</evidence>
<keyword evidence="1" id="KW-0245">EGF-like domain</keyword>
<protein>
    <recommendedName>
        <fullName evidence="11">Low-density lipoprotein receptor-related protein 4</fullName>
    </recommendedName>
</protein>
<comment type="caution">
    <text evidence="9">The sequence shown here is derived from an EMBL/GenBank/DDBJ whole genome shotgun (WGS) entry which is preliminary data.</text>
</comment>
<keyword evidence="10" id="KW-1185">Reference proteome</keyword>
<keyword evidence="4" id="KW-1015">Disulfide bond</keyword>
<accession>A0AB34HVI3</accession>
<evidence type="ECO:0000256" key="6">
    <source>
        <dbReference type="PROSITE-ProRule" id="PRU00461"/>
    </source>
</evidence>
<evidence type="ECO:0000256" key="4">
    <source>
        <dbReference type="ARBA" id="ARBA00023157"/>
    </source>
</evidence>
<evidence type="ECO:0000313" key="10">
    <source>
        <dbReference type="Proteomes" id="UP001159641"/>
    </source>
</evidence>
<evidence type="ECO:0000256" key="2">
    <source>
        <dbReference type="ARBA" id="ARBA00022729"/>
    </source>
</evidence>
<keyword evidence="5" id="KW-0325">Glycoprotein</keyword>
<evidence type="ECO:0008006" key="11">
    <source>
        <dbReference type="Google" id="ProtNLM"/>
    </source>
</evidence>
<dbReference type="SUPFAM" id="SSF63825">
    <property type="entry name" value="YWTD domain"/>
    <property type="match status" value="2"/>
</dbReference>
<feature type="compositionally biased region" description="Low complexity" evidence="7">
    <location>
        <begin position="302"/>
        <end position="315"/>
    </location>
</feature>
<dbReference type="Proteomes" id="UP001159641">
    <property type="component" value="Unassembled WGS sequence"/>
</dbReference>
<dbReference type="InterPro" id="IPR011042">
    <property type="entry name" value="6-blade_b-propeller_TolB-like"/>
</dbReference>
<dbReference type="SMART" id="SM00135">
    <property type="entry name" value="LY"/>
    <property type="match status" value="4"/>
</dbReference>
<name>A0AB34HVI3_ESCRO</name>
<dbReference type="AlphaFoldDB" id="A0AB34HVI3"/>
<keyword evidence="2" id="KW-0732">Signal</keyword>
<keyword evidence="3" id="KW-0677">Repeat</keyword>
<keyword evidence="8" id="KW-1133">Transmembrane helix</keyword>
<feature type="transmembrane region" description="Helical" evidence="8">
    <location>
        <begin position="352"/>
        <end position="375"/>
    </location>
</feature>
<dbReference type="SUPFAM" id="SSF57196">
    <property type="entry name" value="EGF/Laminin"/>
    <property type="match status" value="1"/>
</dbReference>
<dbReference type="PROSITE" id="PS51120">
    <property type="entry name" value="LDLRB"/>
    <property type="match status" value="2"/>
</dbReference>
<keyword evidence="8" id="KW-0812">Transmembrane</keyword>
<evidence type="ECO:0000256" key="3">
    <source>
        <dbReference type="ARBA" id="ARBA00022737"/>
    </source>
</evidence>
<feature type="repeat" description="LDL-receptor class B" evidence="6">
    <location>
        <begin position="155"/>
        <end position="196"/>
    </location>
</feature>
<evidence type="ECO:0000313" key="9">
    <source>
        <dbReference type="EMBL" id="KAJ8795897.1"/>
    </source>
</evidence>
<gene>
    <name evidence="9" type="ORF">J1605_002659</name>
</gene>
<dbReference type="InterPro" id="IPR050778">
    <property type="entry name" value="Cueball_EGF_LRP_Nidogen"/>
</dbReference>
<proteinExistence type="predicted"/>
<dbReference type="FunFam" id="2.120.10.30:FF:000241">
    <property type="entry name" value="Low-density lipoprotein receptor-related protein 6"/>
    <property type="match status" value="1"/>
</dbReference>
<organism evidence="9 10">
    <name type="scientific">Eschrichtius robustus</name>
    <name type="common">California gray whale</name>
    <name type="synonym">Eschrichtius gibbosus</name>
    <dbReference type="NCBI Taxonomy" id="9764"/>
    <lineage>
        <taxon>Eukaryota</taxon>
        <taxon>Metazoa</taxon>
        <taxon>Chordata</taxon>
        <taxon>Craniata</taxon>
        <taxon>Vertebrata</taxon>
        <taxon>Euteleostomi</taxon>
        <taxon>Mammalia</taxon>
        <taxon>Eutheria</taxon>
        <taxon>Laurasiatheria</taxon>
        <taxon>Artiodactyla</taxon>
        <taxon>Whippomorpha</taxon>
        <taxon>Cetacea</taxon>
        <taxon>Mysticeti</taxon>
        <taxon>Eschrichtiidae</taxon>
        <taxon>Eschrichtius</taxon>
    </lineage>
</organism>
<dbReference type="Pfam" id="PF00058">
    <property type="entry name" value="Ldl_recept_b"/>
    <property type="match status" value="2"/>
</dbReference>
<feature type="region of interest" description="Disordered" evidence="7">
    <location>
        <begin position="287"/>
        <end position="318"/>
    </location>
</feature>
<keyword evidence="8" id="KW-0472">Membrane</keyword>
<dbReference type="PANTHER" id="PTHR46513">
    <property type="entry name" value="VITELLOGENIN RECEPTOR-LIKE PROTEIN-RELATED-RELATED"/>
    <property type="match status" value="1"/>
</dbReference>
<feature type="repeat" description="LDL-receptor class B" evidence="6">
    <location>
        <begin position="114"/>
        <end position="154"/>
    </location>
</feature>
<dbReference type="InterPro" id="IPR000033">
    <property type="entry name" value="LDLR_classB_rpt"/>
</dbReference>
<reference evidence="9 10" key="1">
    <citation type="submission" date="2022-11" db="EMBL/GenBank/DDBJ databases">
        <title>Whole genome sequence of Eschrichtius robustus ER-17-0199.</title>
        <authorList>
            <person name="Bruniche-Olsen A."/>
            <person name="Black A.N."/>
            <person name="Fields C.J."/>
            <person name="Walden K."/>
            <person name="Dewoody J.A."/>
        </authorList>
    </citation>
    <scope>NUCLEOTIDE SEQUENCE [LARGE SCALE GENOMIC DNA]</scope>
    <source>
        <strain evidence="9">ER-17-0199</strain>
        <tissue evidence="9">Blubber</tissue>
    </source>
</reference>
<dbReference type="PANTHER" id="PTHR46513:SF41">
    <property type="entry name" value="LOW-DENSITY LIPOPROTEIN RECEPTOR-RELATED PROTEIN"/>
    <property type="match status" value="1"/>
</dbReference>
<dbReference type="Gene3D" id="2.120.10.30">
    <property type="entry name" value="TolB, C-terminal domain"/>
    <property type="match status" value="2"/>
</dbReference>